<evidence type="ECO:0000256" key="1">
    <source>
        <dbReference type="SAM" id="MobiDB-lite"/>
    </source>
</evidence>
<gene>
    <name evidence="2" type="ORF">GOODEAATRI_016900</name>
</gene>
<comment type="caution">
    <text evidence="2">The sequence shown here is derived from an EMBL/GenBank/DDBJ whole genome shotgun (WGS) entry which is preliminary data.</text>
</comment>
<evidence type="ECO:0000313" key="3">
    <source>
        <dbReference type="Proteomes" id="UP001476798"/>
    </source>
</evidence>
<keyword evidence="3" id="KW-1185">Reference proteome</keyword>
<organism evidence="2 3">
    <name type="scientific">Goodea atripinnis</name>
    <dbReference type="NCBI Taxonomy" id="208336"/>
    <lineage>
        <taxon>Eukaryota</taxon>
        <taxon>Metazoa</taxon>
        <taxon>Chordata</taxon>
        <taxon>Craniata</taxon>
        <taxon>Vertebrata</taxon>
        <taxon>Euteleostomi</taxon>
        <taxon>Actinopterygii</taxon>
        <taxon>Neopterygii</taxon>
        <taxon>Teleostei</taxon>
        <taxon>Neoteleostei</taxon>
        <taxon>Acanthomorphata</taxon>
        <taxon>Ovalentaria</taxon>
        <taxon>Atherinomorphae</taxon>
        <taxon>Cyprinodontiformes</taxon>
        <taxon>Goodeidae</taxon>
        <taxon>Goodea</taxon>
    </lineage>
</organism>
<dbReference type="Proteomes" id="UP001476798">
    <property type="component" value="Unassembled WGS sequence"/>
</dbReference>
<feature type="compositionally biased region" description="Polar residues" evidence="1">
    <location>
        <begin position="251"/>
        <end position="270"/>
    </location>
</feature>
<proteinExistence type="predicted"/>
<evidence type="ECO:0000313" key="2">
    <source>
        <dbReference type="EMBL" id="MEQ2172044.1"/>
    </source>
</evidence>
<protein>
    <submittedName>
        <fullName evidence="2">Uncharacterized protein</fullName>
    </submittedName>
</protein>
<feature type="non-terminal residue" evidence="2">
    <location>
        <position position="1"/>
    </location>
</feature>
<accession>A0ABV0NKV9</accession>
<feature type="region of interest" description="Disordered" evidence="1">
    <location>
        <begin position="242"/>
        <end position="270"/>
    </location>
</feature>
<name>A0ABV0NKV9_9TELE</name>
<sequence>LCCILHGLSARGTFRLWTRVNYVLPILKRVSEEELNPTVKWSTSNCYLLRVRGEAQTFENTLQGGDERAAALVFISRRGLKRIQKATTGGTRPGQQATPCGATGTFFSVSVKDSSLICCRGGELISICCNIHRHASFSSRKNMTLLCHSKSCRRVTMAVISGRQERCSFALIGPLSELMNTVHKQRATNQMKVFIHLLRLWCRACRPCCRAKTCSQIQNAVNGELVGRAIKGKTTATLGALAQDPSDEAGTPSSHEWVTQRPTSVTLKHETSQTLRQKVWIRELLPESENDRDKHR</sequence>
<dbReference type="EMBL" id="JAHRIO010041314">
    <property type="protein sequence ID" value="MEQ2172044.1"/>
    <property type="molecule type" value="Genomic_DNA"/>
</dbReference>
<reference evidence="2 3" key="1">
    <citation type="submission" date="2021-06" db="EMBL/GenBank/DDBJ databases">
        <authorList>
            <person name="Palmer J.M."/>
        </authorList>
    </citation>
    <scope>NUCLEOTIDE SEQUENCE [LARGE SCALE GENOMIC DNA]</scope>
    <source>
        <strain evidence="2 3">GA_2019</strain>
        <tissue evidence="2">Muscle</tissue>
    </source>
</reference>